<dbReference type="Gene3D" id="3.90.79.10">
    <property type="entry name" value="Nucleoside Triphosphate Pyrophosphohydrolase"/>
    <property type="match status" value="1"/>
</dbReference>
<evidence type="ECO:0000256" key="2">
    <source>
        <dbReference type="SAM" id="MobiDB-lite"/>
    </source>
</evidence>
<dbReference type="CDD" id="cd04662">
    <property type="entry name" value="NUDIX_Hydrolase"/>
    <property type="match status" value="1"/>
</dbReference>
<feature type="region of interest" description="Disordered" evidence="2">
    <location>
        <begin position="1"/>
        <end position="71"/>
    </location>
</feature>
<dbReference type="PROSITE" id="PS51462">
    <property type="entry name" value="NUDIX"/>
    <property type="match status" value="1"/>
</dbReference>
<dbReference type="EMBL" id="BAAAUD010000021">
    <property type="protein sequence ID" value="GAA2937273.1"/>
    <property type="molecule type" value="Genomic_DNA"/>
</dbReference>
<gene>
    <name evidence="4" type="ORF">GCM10010446_23160</name>
</gene>
<accession>A0ABN3X5P7</accession>
<sequence length="248" mass="26894">MTEATTHCGTRTPYPNSAPSRRADPATSPHIPACTTSLMSPVYPTSAQGQPERGAAHTNGPARPGTGPSRFRWLRSAPARRLDGMSGKRSAGLLLFRSSGTGVEVLIGHMGGPFWAGRDTGAWSIPKGEYTPDETPEAAARREFTEELGLPVPDGEPLPLGESRQASGKIVTVWAIEADLDPALAVFGTFTMEWPRGSGVRREFPEIDQVAWCTPESAHDRLVTGQRVFLDRLSPYLRDRRPPSPPDR</sequence>
<evidence type="ECO:0000313" key="5">
    <source>
        <dbReference type="Proteomes" id="UP001500403"/>
    </source>
</evidence>
<dbReference type="InterPro" id="IPR020084">
    <property type="entry name" value="NUDIX_hydrolase_CS"/>
</dbReference>
<feature type="compositionally biased region" description="Polar residues" evidence="2">
    <location>
        <begin position="1"/>
        <end position="19"/>
    </location>
</feature>
<dbReference type="PANTHER" id="PTHR21340">
    <property type="entry name" value="DIADENOSINE 5,5-P1,P4-TETRAPHOSPHATE PYROPHOSPHOHYDROLASE MUTT"/>
    <property type="match status" value="1"/>
</dbReference>
<evidence type="ECO:0000313" key="4">
    <source>
        <dbReference type="EMBL" id="GAA2937273.1"/>
    </source>
</evidence>
<evidence type="ECO:0000259" key="3">
    <source>
        <dbReference type="PROSITE" id="PS51462"/>
    </source>
</evidence>
<comment type="caution">
    <text evidence="4">The sequence shown here is derived from an EMBL/GenBank/DDBJ whole genome shotgun (WGS) entry which is preliminary data.</text>
</comment>
<dbReference type="InterPro" id="IPR051325">
    <property type="entry name" value="Nudix_hydrolase_domain"/>
</dbReference>
<name>A0ABN3X5P7_9ACTN</name>
<dbReference type="Pfam" id="PF00293">
    <property type="entry name" value="NUDIX"/>
    <property type="match status" value="1"/>
</dbReference>
<proteinExistence type="predicted"/>
<organism evidence="4 5">
    <name type="scientific">Streptomyces enissocaesilis</name>
    <dbReference type="NCBI Taxonomy" id="332589"/>
    <lineage>
        <taxon>Bacteria</taxon>
        <taxon>Bacillati</taxon>
        <taxon>Actinomycetota</taxon>
        <taxon>Actinomycetes</taxon>
        <taxon>Kitasatosporales</taxon>
        <taxon>Streptomycetaceae</taxon>
        <taxon>Streptomyces</taxon>
        <taxon>Streptomyces rochei group</taxon>
    </lineage>
</organism>
<dbReference type="InterPro" id="IPR000086">
    <property type="entry name" value="NUDIX_hydrolase_dom"/>
</dbReference>
<keyword evidence="1" id="KW-0378">Hydrolase</keyword>
<protein>
    <recommendedName>
        <fullName evidence="3">Nudix hydrolase domain-containing protein</fullName>
    </recommendedName>
</protein>
<dbReference type="PROSITE" id="PS00893">
    <property type="entry name" value="NUDIX_BOX"/>
    <property type="match status" value="1"/>
</dbReference>
<dbReference type="InterPro" id="IPR015797">
    <property type="entry name" value="NUDIX_hydrolase-like_dom_sf"/>
</dbReference>
<keyword evidence="5" id="KW-1185">Reference proteome</keyword>
<dbReference type="PANTHER" id="PTHR21340:SF7">
    <property type="entry name" value="NUDIX HYDROLASE DOMAIN-CONTAINING PROTEIN"/>
    <property type="match status" value="1"/>
</dbReference>
<dbReference type="Proteomes" id="UP001500403">
    <property type="component" value="Unassembled WGS sequence"/>
</dbReference>
<reference evidence="4 5" key="1">
    <citation type="journal article" date="2019" name="Int. J. Syst. Evol. Microbiol.">
        <title>The Global Catalogue of Microorganisms (GCM) 10K type strain sequencing project: providing services to taxonomists for standard genome sequencing and annotation.</title>
        <authorList>
            <consortium name="The Broad Institute Genomics Platform"/>
            <consortium name="The Broad Institute Genome Sequencing Center for Infectious Disease"/>
            <person name="Wu L."/>
            <person name="Ma J."/>
        </authorList>
    </citation>
    <scope>NUCLEOTIDE SEQUENCE [LARGE SCALE GENOMIC DNA]</scope>
    <source>
        <strain evidence="4 5">JCM 9088</strain>
    </source>
</reference>
<dbReference type="SUPFAM" id="SSF55811">
    <property type="entry name" value="Nudix"/>
    <property type="match status" value="1"/>
</dbReference>
<evidence type="ECO:0000256" key="1">
    <source>
        <dbReference type="ARBA" id="ARBA00022801"/>
    </source>
</evidence>
<feature type="compositionally biased region" description="Polar residues" evidence="2">
    <location>
        <begin position="34"/>
        <end position="49"/>
    </location>
</feature>
<feature type="domain" description="Nudix hydrolase" evidence="3">
    <location>
        <begin position="86"/>
        <end position="235"/>
    </location>
</feature>